<comment type="caution">
    <text evidence="1">The sequence shown here is derived from an EMBL/GenBank/DDBJ whole genome shotgun (WGS) entry which is preliminary data.</text>
</comment>
<evidence type="ECO:0000313" key="3">
    <source>
        <dbReference type="Proteomes" id="UP000663845"/>
    </source>
</evidence>
<dbReference type="EMBL" id="CAJNOG010000178">
    <property type="protein sequence ID" value="CAF1044411.1"/>
    <property type="molecule type" value="Genomic_DNA"/>
</dbReference>
<accession>A0A814K4K7</accession>
<dbReference type="AlphaFoldDB" id="A0A814K4K7"/>
<sequence>MASINSNTNSSRKRNISFSHFLATQNLSIFRSKSPIIDCSIQISDPSEFNKTQLNSKTEQPSIPLCINRSWLKNRLPRPLSLDLDPVNNHEYLIEQQSSKKQTEKKQIFPRWNISSSTNNINSRTKFIMGRPFTSPSSFNLRKKQFTHIHYGMC</sequence>
<evidence type="ECO:0000313" key="2">
    <source>
        <dbReference type="EMBL" id="CAF3575411.1"/>
    </source>
</evidence>
<dbReference type="EMBL" id="CAJOAZ010000204">
    <property type="protein sequence ID" value="CAF3575411.1"/>
    <property type="molecule type" value="Genomic_DNA"/>
</dbReference>
<name>A0A814K4K7_9BILA</name>
<dbReference type="Proteomes" id="UP000663845">
    <property type="component" value="Unassembled WGS sequence"/>
</dbReference>
<proteinExistence type="predicted"/>
<evidence type="ECO:0000313" key="1">
    <source>
        <dbReference type="EMBL" id="CAF1044411.1"/>
    </source>
</evidence>
<dbReference type="Proteomes" id="UP000663844">
    <property type="component" value="Unassembled WGS sequence"/>
</dbReference>
<organism evidence="1 3">
    <name type="scientific">Adineta steineri</name>
    <dbReference type="NCBI Taxonomy" id="433720"/>
    <lineage>
        <taxon>Eukaryota</taxon>
        <taxon>Metazoa</taxon>
        <taxon>Spiralia</taxon>
        <taxon>Gnathifera</taxon>
        <taxon>Rotifera</taxon>
        <taxon>Eurotatoria</taxon>
        <taxon>Bdelloidea</taxon>
        <taxon>Adinetida</taxon>
        <taxon>Adinetidae</taxon>
        <taxon>Adineta</taxon>
    </lineage>
</organism>
<protein>
    <submittedName>
        <fullName evidence="1">Uncharacterized protein</fullName>
    </submittedName>
</protein>
<gene>
    <name evidence="1" type="ORF">JYZ213_LOCUS18323</name>
    <name evidence="2" type="ORF">OXD698_LOCUS5127</name>
</gene>
<reference evidence="1" key="1">
    <citation type="submission" date="2021-02" db="EMBL/GenBank/DDBJ databases">
        <authorList>
            <person name="Nowell W R."/>
        </authorList>
    </citation>
    <scope>NUCLEOTIDE SEQUENCE</scope>
</reference>